<keyword evidence="1" id="KW-0560">Oxidoreductase</keyword>
<feature type="domain" description="Luciferase-like" evidence="3">
    <location>
        <begin position="8"/>
        <end position="298"/>
    </location>
</feature>
<proteinExistence type="predicted"/>
<dbReference type="GO" id="GO:0005829">
    <property type="term" value="C:cytosol"/>
    <property type="evidence" value="ECO:0007669"/>
    <property type="project" value="TreeGrafter"/>
</dbReference>
<dbReference type="PANTHER" id="PTHR30137">
    <property type="entry name" value="LUCIFERASE-LIKE MONOOXYGENASE"/>
    <property type="match status" value="1"/>
</dbReference>
<accession>A0A0S2LYS3</accession>
<name>A0A0S2LYS3_9MICC</name>
<dbReference type="InterPro" id="IPR011251">
    <property type="entry name" value="Luciferase-like_dom"/>
</dbReference>
<evidence type="ECO:0000259" key="3">
    <source>
        <dbReference type="Pfam" id="PF00296"/>
    </source>
</evidence>
<dbReference type="Proteomes" id="UP000059574">
    <property type="component" value="Chromosome"/>
</dbReference>
<evidence type="ECO:0000313" key="5">
    <source>
        <dbReference type="Proteomes" id="UP000059574"/>
    </source>
</evidence>
<evidence type="ECO:0000313" key="4">
    <source>
        <dbReference type="EMBL" id="ALO66610.1"/>
    </source>
</evidence>
<dbReference type="SUPFAM" id="SSF51679">
    <property type="entry name" value="Bacterial luciferase-like"/>
    <property type="match status" value="1"/>
</dbReference>
<keyword evidence="2" id="KW-0503">Monooxygenase</keyword>
<dbReference type="Gene3D" id="3.20.20.30">
    <property type="entry name" value="Luciferase-like domain"/>
    <property type="match status" value="1"/>
</dbReference>
<evidence type="ECO:0000256" key="2">
    <source>
        <dbReference type="ARBA" id="ARBA00023033"/>
    </source>
</evidence>
<dbReference type="GO" id="GO:0016705">
    <property type="term" value="F:oxidoreductase activity, acting on paired donors, with incorporation or reduction of molecular oxygen"/>
    <property type="evidence" value="ECO:0007669"/>
    <property type="project" value="InterPro"/>
</dbReference>
<dbReference type="InterPro" id="IPR050766">
    <property type="entry name" value="Bact_Lucif_Oxidored"/>
</dbReference>
<organism evidence="4 5">
    <name type="scientific">Arthrobacter alpinus</name>
    <dbReference type="NCBI Taxonomy" id="656366"/>
    <lineage>
        <taxon>Bacteria</taxon>
        <taxon>Bacillati</taxon>
        <taxon>Actinomycetota</taxon>
        <taxon>Actinomycetes</taxon>
        <taxon>Micrococcales</taxon>
        <taxon>Micrococcaceae</taxon>
        <taxon>Arthrobacter</taxon>
    </lineage>
</organism>
<dbReference type="RefSeq" id="WP_062287745.1">
    <property type="nucleotide sequence ID" value="NZ_CP013200.1"/>
</dbReference>
<dbReference type="EMBL" id="CP013200">
    <property type="protein sequence ID" value="ALO66610.1"/>
    <property type="molecule type" value="Genomic_DNA"/>
</dbReference>
<protein>
    <submittedName>
        <fullName evidence="4">Luciferase</fullName>
    </submittedName>
</protein>
<reference evidence="5" key="1">
    <citation type="submission" date="2015-11" db="EMBL/GenBank/DDBJ databases">
        <authorList>
            <person name="Kumar R."/>
            <person name="Singh D."/>
            <person name="Swarnkar M.K."/>
            <person name="Singh A.K."/>
            <person name="Kumar S."/>
        </authorList>
    </citation>
    <scope>NUCLEOTIDE SEQUENCE [LARGE SCALE GENOMIC DNA]</scope>
    <source>
        <strain evidence="5">ERGS4:06</strain>
    </source>
</reference>
<dbReference type="OrthoDB" id="9776438at2"/>
<gene>
    <name evidence="4" type="ORF">AS189_09060</name>
</gene>
<sequence length="344" mass="37354">MSAASPFEIGIFTFGELTRDAHGQPIDPLTRTRDILEWARVADAAGLDVFGVGEHHREDFAVSSPAVVLAAAAAQTKNIRLTSTVTVLSSADPVRVFEDFATLDLVSGGRAEITAGRGAYVESFPLFGQNLERYDEYFEDRLDLLLRIRDENPITWNGTTRPPLIDAGVWPRPAQAALPIWAAVGGTPSSVERAGRLGLPMYLAILGAPERFGALAQLYRRAAQEAGREPGQIGVTSHFYVEETSQGAKDTFFPHYSSYIEQNMPRAGRLDRPGFEHWAGPRGALFAGSPAEIVDKILWEHEVLGHTRFLAQVGLGGLSQAATLRSIELLATEVLPAVRAALKP</sequence>
<dbReference type="GO" id="GO:0004497">
    <property type="term" value="F:monooxygenase activity"/>
    <property type="evidence" value="ECO:0007669"/>
    <property type="project" value="UniProtKB-KW"/>
</dbReference>
<reference evidence="4 5" key="2">
    <citation type="journal article" date="2016" name="J. Biotechnol.">
        <title>Complete genome sequence of Arthrobacter alpinus ERGS4:06, a yellow pigmented bacterium tolerant to cold and radiations isolated from Sikkim Himalaya.</title>
        <authorList>
            <person name="Kumar R."/>
            <person name="Singh D."/>
            <person name="Swarnkar M.K."/>
            <person name="Singh A.K."/>
            <person name="Kumar S."/>
        </authorList>
    </citation>
    <scope>NUCLEOTIDE SEQUENCE [LARGE SCALE GENOMIC DNA]</scope>
    <source>
        <strain evidence="4 5">ERGS4:06</strain>
    </source>
</reference>
<dbReference type="Pfam" id="PF00296">
    <property type="entry name" value="Bac_luciferase"/>
    <property type="match status" value="1"/>
</dbReference>
<dbReference type="PANTHER" id="PTHR30137:SF8">
    <property type="entry name" value="BLR5498 PROTEIN"/>
    <property type="match status" value="1"/>
</dbReference>
<evidence type="ECO:0000256" key="1">
    <source>
        <dbReference type="ARBA" id="ARBA00023002"/>
    </source>
</evidence>
<dbReference type="InterPro" id="IPR036661">
    <property type="entry name" value="Luciferase-like_sf"/>
</dbReference>
<dbReference type="AlphaFoldDB" id="A0A0S2LYS3"/>